<evidence type="ECO:0000256" key="6">
    <source>
        <dbReference type="ARBA" id="ARBA00023125"/>
    </source>
</evidence>
<dbReference type="STRING" id="48727.SAMN05192555_10127"/>
<keyword evidence="8" id="KW-1185">Reference proteome</keyword>
<protein>
    <recommendedName>
        <fullName evidence="3">Relaxosome protein TraY</fullName>
    </recommendedName>
</protein>
<reference evidence="8" key="1">
    <citation type="submission" date="2016-10" db="EMBL/GenBank/DDBJ databases">
        <authorList>
            <person name="Varghese N."/>
            <person name="Submissions S."/>
        </authorList>
    </citation>
    <scope>NUCLEOTIDE SEQUENCE [LARGE SCALE GENOMIC DNA]</scope>
    <source>
        <strain evidence="8">AAP</strain>
    </source>
</reference>
<evidence type="ECO:0000313" key="8">
    <source>
        <dbReference type="Proteomes" id="UP000199107"/>
    </source>
</evidence>
<evidence type="ECO:0000256" key="1">
    <source>
        <dbReference type="ARBA" id="ARBA00004496"/>
    </source>
</evidence>
<keyword evidence="5" id="KW-0184">Conjugation</keyword>
<comment type="similarity">
    <text evidence="2">Belongs to the TraY family.</text>
</comment>
<dbReference type="EMBL" id="FNGH01000001">
    <property type="protein sequence ID" value="SDK72374.1"/>
    <property type="molecule type" value="Genomic_DNA"/>
</dbReference>
<dbReference type="AlphaFoldDB" id="A0A1G9E8C5"/>
<dbReference type="GO" id="GO:0006355">
    <property type="term" value="P:regulation of DNA-templated transcription"/>
    <property type="evidence" value="ECO:0007669"/>
    <property type="project" value="InterPro"/>
</dbReference>
<dbReference type="Proteomes" id="UP000199107">
    <property type="component" value="Unassembled WGS sequence"/>
</dbReference>
<accession>A0A1G9E8C5</accession>
<gene>
    <name evidence="7" type="ORF">SAMN05192555_10127</name>
</gene>
<dbReference type="InterPro" id="IPR010985">
    <property type="entry name" value="Ribbon_hlx_hlx"/>
</dbReference>
<dbReference type="GO" id="GO:0003677">
    <property type="term" value="F:DNA binding"/>
    <property type="evidence" value="ECO:0007669"/>
    <property type="project" value="UniProtKB-KW"/>
</dbReference>
<evidence type="ECO:0000256" key="3">
    <source>
        <dbReference type="ARBA" id="ARBA00020541"/>
    </source>
</evidence>
<organism evidence="7 8">
    <name type="scientific">Franzmannia pantelleriensis</name>
    <dbReference type="NCBI Taxonomy" id="48727"/>
    <lineage>
        <taxon>Bacteria</taxon>
        <taxon>Pseudomonadati</taxon>
        <taxon>Pseudomonadota</taxon>
        <taxon>Gammaproteobacteria</taxon>
        <taxon>Oceanospirillales</taxon>
        <taxon>Halomonadaceae</taxon>
        <taxon>Franzmannia</taxon>
    </lineage>
</organism>
<name>A0A1G9E8C5_9GAMM</name>
<dbReference type="InterPro" id="IPR008876">
    <property type="entry name" value="TraY"/>
</dbReference>
<proteinExistence type="inferred from homology"/>
<dbReference type="OrthoDB" id="9812023at2"/>
<evidence type="ECO:0000256" key="4">
    <source>
        <dbReference type="ARBA" id="ARBA00022490"/>
    </source>
</evidence>
<dbReference type="GO" id="GO:0005737">
    <property type="term" value="C:cytoplasm"/>
    <property type="evidence" value="ECO:0007669"/>
    <property type="project" value="UniProtKB-SubCell"/>
</dbReference>
<evidence type="ECO:0000256" key="5">
    <source>
        <dbReference type="ARBA" id="ARBA00022971"/>
    </source>
</evidence>
<dbReference type="SUPFAM" id="SSF47598">
    <property type="entry name" value="Ribbon-helix-helix"/>
    <property type="match status" value="1"/>
</dbReference>
<evidence type="ECO:0000313" key="7">
    <source>
        <dbReference type="EMBL" id="SDK72374.1"/>
    </source>
</evidence>
<keyword evidence="4" id="KW-0963">Cytoplasm</keyword>
<sequence>MLALRLPIEIEERLEALAKATGRTKSFYAREAILEHLDDLEDIYLAEKTLEQVRLGEMETHSLDDVERELGLED</sequence>
<dbReference type="RefSeq" id="WP_089656414.1">
    <property type="nucleotide sequence ID" value="NZ_FNGH01000001.1"/>
</dbReference>
<keyword evidence="6" id="KW-0238">DNA-binding</keyword>
<evidence type="ECO:0000256" key="2">
    <source>
        <dbReference type="ARBA" id="ARBA00007183"/>
    </source>
</evidence>
<comment type="subcellular location">
    <subcellularLocation>
        <location evidence="1">Cytoplasm</location>
    </subcellularLocation>
</comment>
<dbReference type="Pfam" id="PF05509">
    <property type="entry name" value="TraY"/>
    <property type="match status" value="1"/>
</dbReference>